<dbReference type="InterPro" id="IPR013783">
    <property type="entry name" value="Ig-like_fold"/>
</dbReference>
<dbReference type="InterPro" id="IPR050958">
    <property type="entry name" value="Cell_Adh-Cytoskel_Orgn"/>
</dbReference>
<dbReference type="Pfam" id="PF00097">
    <property type="entry name" value="zf-C3HC4"/>
    <property type="match status" value="1"/>
</dbReference>
<dbReference type="PANTHER" id="PTHR45080:SF8">
    <property type="entry name" value="IG-LIKE DOMAIN-CONTAINING PROTEIN"/>
    <property type="match status" value="1"/>
</dbReference>
<dbReference type="OrthoDB" id="6145384at2759"/>
<dbReference type="PROSITE" id="PS00518">
    <property type="entry name" value="ZF_RING_1"/>
    <property type="match status" value="1"/>
</dbReference>
<dbReference type="SUPFAM" id="SSF57850">
    <property type="entry name" value="RING/U-box"/>
    <property type="match status" value="1"/>
</dbReference>
<dbReference type="GO" id="GO:0007156">
    <property type="term" value="P:homophilic cell adhesion via plasma membrane adhesion molecules"/>
    <property type="evidence" value="ECO:0007669"/>
    <property type="project" value="TreeGrafter"/>
</dbReference>
<dbReference type="Pfam" id="PF07679">
    <property type="entry name" value="I-set"/>
    <property type="match status" value="3"/>
</dbReference>
<dbReference type="InterPro" id="IPR018957">
    <property type="entry name" value="Znf_C3HC4_RING-type"/>
</dbReference>
<feature type="transmembrane region" description="Helical" evidence="8">
    <location>
        <begin position="70"/>
        <end position="90"/>
    </location>
</feature>
<feature type="domain" description="Ig-like" evidence="10">
    <location>
        <begin position="284"/>
        <end position="373"/>
    </location>
</feature>
<evidence type="ECO:0000256" key="1">
    <source>
        <dbReference type="ARBA" id="ARBA00022723"/>
    </source>
</evidence>
<dbReference type="InterPro" id="IPR013083">
    <property type="entry name" value="Znf_RING/FYVE/PHD"/>
</dbReference>
<keyword evidence="11" id="KW-0575">Peroxidase</keyword>
<dbReference type="SMART" id="SM00184">
    <property type="entry name" value="RING"/>
    <property type="match status" value="1"/>
</dbReference>
<evidence type="ECO:0000256" key="5">
    <source>
        <dbReference type="ARBA" id="ARBA00023157"/>
    </source>
</evidence>
<evidence type="ECO:0000259" key="9">
    <source>
        <dbReference type="PROSITE" id="PS50089"/>
    </source>
</evidence>
<dbReference type="GO" id="GO:0005886">
    <property type="term" value="C:plasma membrane"/>
    <property type="evidence" value="ECO:0007669"/>
    <property type="project" value="TreeGrafter"/>
</dbReference>
<keyword evidence="8" id="KW-1133">Transmembrane helix</keyword>
<organism evidence="11 12">
    <name type="scientific">Mytilus edulis</name>
    <name type="common">Blue mussel</name>
    <dbReference type="NCBI Taxonomy" id="6550"/>
    <lineage>
        <taxon>Eukaryota</taxon>
        <taxon>Metazoa</taxon>
        <taxon>Spiralia</taxon>
        <taxon>Lophotrochozoa</taxon>
        <taxon>Mollusca</taxon>
        <taxon>Bivalvia</taxon>
        <taxon>Autobranchia</taxon>
        <taxon>Pteriomorphia</taxon>
        <taxon>Mytilida</taxon>
        <taxon>Mytiloidea</taxon>
        <taxon>Mytilidae</taxon>
        <taxon>Mytilinae</taxon>
        <taxon>Mytilus</taxon>
    </lineage>
</organism>
<feature type="domain" description="Ig-like" evidence="10">
    <location>
        <begin position="186"/>
        <end position="276"/>
    </location>
</feature>
<feature type="transmembrane region" description="Helical" evidence="8">
    <location>
        <begin position="111"/>
        <end position="130"/>
    </location>
</feature>
<dbReference type="Gene3D" id="2.60.40.10">
    <property type="entry name" value="Immunoglobulins"/>
    <property type="match status" value="3"/>
</dbReference>
<dbReference type="InterPro" id="IPR013098">
    <property type="entry name" value="Ig_I-set"/>
</dbReference>
<keyword evidence="3 7" id="KW-0863">Zinc-finger</keyword>
<sequence>MELLTKLAIFIVTVSLLIEAGLLCGLFTNEWIKAKDYHFGIRRYCYNTKNDTSCHNVVDILPDLKDWLDAVYYLSSGACGWIVMIGIVMISSSCCNGCEGKKTRRCTSLVMLIWCCLQCAVVTIFITQIAGSLPESGSSFGWSLYLELTILGVLLFLLIIQIITCCCCKDGCCENSASVGVTNEPPRFIQPPGDKSVSVGKDVIFRTKVENANNVIWNKGNKRVIQFSTCHREDFNEAKGEATLSITKTRFQDDGVYMCIAEKYGKTTKEVHHEIHLFVLPVKPEFLKELVDTTVITGNSLKLEAEVRRPESVTSVTWQRDGENITSSKGRRQLIRDGKLILKIENVTVKDSGEYSCKAKSKGSSSQEEESVSHCHVTVHAALSPSFENEKGDKQVIEGNTFELEIRVNGYPRPQNVHWYKGDGIIQENRRVMTQYLNGVGKLTVYDSCMNDSGIYECIAINDHGTAKCRISVKVKVESKQENIAECPVCIERLPNRVLECGHAFCGECLESIHGICPTCRAPFREPSRLFSELTILRLFYYK</sequence>
<dbReference type="Gene3D" id="3.30.40.10">
    <property type="entry name" value="Zinc/RING finger domain, C3HC4 (zinc finger)"/>
    <property type="match status" value="1"/>
</dbReference>
<gene>
    <name evidence="11" type="ORF">MEDL_5298</name>
</gene>
<dbReference type="CDD" id="cd00096">
    <property type="entry name" value="Ig"/>
    <property type="match status" value="1"/>
</dbReference>
<dbReference type="PANTHER" id="PTHR45080">
    <property type="entry name" value="CONTACTIN 5"/>
    <property type="match status" value="1"/>
</dbReference>
<dbReference type="InterPro" id="IPR001841">
    <property type="entry name" value="Znf_RING"/>
</dbReference>
<evidence type="ECO:0000259" key="10">
    <source>
        <dbReference type="PROSITE" id="PS50835"/>
    </source>
</evidence>
<evidence type="ECO:0000256" key="4">
    <source>
        <dbReference type="ARBA" id="ARBA00022833"/>
    </source>
</evidence>
<dbReference type="InterPro" id="IPR036179">
    <property type="entry name" value="Ig-like_dom_sf"/>
</dbReference>
<dbReference type="InterPro" id="IPR007110">
    <property type="entry name" value="Ig-like_dom"/>
</dbReference>
<proteinExistence type="predicted"/>
<comment type="caution">
    <text evidence="11">The sequence shown here is derived from an EMBL/GenBank/DDBJ whole genome shotgun (WGS) entry which is preliminary data.</text>
</comment>
<protein>
    <submittedName>
        <fullName evidence="11">PXDN</fullName>
        <ecNumber evidence="11">1.11.1.7</ecNumber>
    </submittedName>
</protein>
<feature type="transmembrane region" description="Helical" evidence="8">
    <location>
        <begin position="7"/>
        <end position="28"/>
    </location>
</feature>
<dbReference type="SUPFAM" id="SSF48726">
    <property type="entry name" value="Immunoglobulin"/>
    <property type="match status" value="3"/>
</dbReference>
<accession>A0A8S3Q5B0</accession>
<dbReference type="SMART" id="SM00408">
    <property type="entry name" value="IGc2"/>
    <property type="match status" value="3"/>
</dbReference>
<dbReference type="InterPro" id="IPR003599">
    <property type="entry name" value="Ig_sub"/>
</dbReference>
<keyword evidence="6" id="KW-0393">Immunoglobulin domain</keyword>
<dbReference type="GO" id="GO:0008270">
    <property type="term" value="F:zinc ion binding"/>
    <property type="evidence" value="ECO:0007669"/>
    <property type="project" value="UniProtKB-KW"/>
</dbReference>
<keyword evidence="5" id="KW-1015">Disulfide bond</keyword>
<keyword evidence="8" id="KW-0812">Transmembrane</keyword>
<evidence type="ECO:0000256" key="3">
    <source>
        <dbReference type="ARBA" id="ARBA00022771"/>
    </source>
</evidence>
<evidence type="ECO:0000313" key="11">
    <source>
        <dbReference type="EMBL" id="CAG2189974.1"/>
    </source>
</evidence>
<dbReference type="GO" id="GO:0140825">
    <property type="term" value="F:lactoperoxidase activity"/>
    <property type="evidence" value="ECO:0007669"/>
    <property type="project" value="UniProtKB-EC"/>
</dbReference>
<keyword evidence="2" id="KW-0732">Signal</keyword>
<feature type="domain" description="Ig-like" evidence="10">
    <location>
        <begin position="385"/>
        <end position="474"/>
    </location>
</feature>
<keyword evidence="1" id="KW-0479">Metal-binding</keyword>
<dbReference type="SMART" id="SM00409">
    <property type="entry name" value="IG"/>
    <property type="match status" value="3"/>
</dbReference>
<dbReference type="InterPro" id="IPR003598">
    <property type="entry name" value="Ig_sub2"/>
</dbReference>
<dbReference type="FunFam" id="2.60.40.10:FF:000107">
    <property type="entry name" value="Myosin, light chain kinase a"/>
    <property type="match status" value="1"/>
</dbReference>
<keyword evidence="4" id="KW-0862">Zinc</keyword>
<evidence type="ECO:0000256" key="2">
    <source>
        <dbReference type="ARBA" id="ARBA00022729"/>
    </source>
</evidence>
<reference evidence="11" key="1">
    <citation type="submission" date="2021-03" db="EMBL/GenBank/DDBJ databases">
        <authorList>
            <person name="Bekaert M."/>
        </authorList>
    </citation>
    <scope>NUCLEOTIDE SEQUENCE</scope>
</reference>
<feature type="transmembrane region" description="Helical" evidence="8">
    <location>
        <begin position="142"/>
        <end position="160"/>
    </location>
</feature>
<dbReference type="PROSITE" id="PS50089">
    <property type="entry name" value="ZF_RING_2"/>
    <property type="match status" value="1"/>
</dbReference>
<dbReference type="Proteomes" id="UP000683360">
    <property type="component" value="Unassembled WGS sequence"/>
</dbReference>
<feature type="domain" description="RING-type" evidence="9">
    <location>
        <begin position="487"/>
        <end position="521"/>
    </location>
</feature>
<dbReference type="InterPro" id="IPR017907">
    <property type="entry name" value="Znf_RING_CS"/>
</dbReference>
<evidence type="ECO:0000313" key="12">
    <source>
        <dbReference type="Proteomes" id="UP000683360"/>
    </source>
</evidence>
<dbReference type="PROSITE" id="PS50835">
    <property type="entry name" value="IG_LIKE"/>
    <property type="match status" value="3"/>
</dbReference>
<name>A0A8S3Q5B0_MYTED</name>
<dbReference type="EMBL" id="CAJPWZ010000308">
    <property type="protein sequence ID" value="CAG2189974.1"/>
    <property type="molecule type" value="Genomic_DNA"/>
</dbReference>
<evidence type="ECO:0000256" key="7">
    <source>
        <dbReference type="PROSITE-ProRule" id="PRU00175"/>
    </source>
</evidence>
<keyword evidence="11" id="KW-0560">Oxidoreductase</keyword>
<keyword evidence="12" id="KW-1185">Reference proteome</keyword>
<dbReference type="AlphaFoldDB" id="A0A8S3Q5B0"/>
<dbReference type="EC" id="1.11.1.7" evidence="11"/>
<keyword evidence="8" id="KW-0472">Membrane</keyword>
<evidence type="ECO:0000256" key="8">
    <source>
        <dbReference type="SAM" id="Phobius"/>
    </source>
</evidence>
<evidence type="ECO:0000256" key="6">
    <source>
        <dbReference type="ARBA" id="ARBA00023319"/>
    </source>
</evidence>